<keyword evidence="2" id="KW-0813">Transport</keyword>
<dbReference type="KEGG" id="msil:METEAL_38630"/>
<dbReference type="InterPro" id="IPR011701">
    <property type="entry name" value="MFS"/>
</dbReference>
<protein>
    <submittedName>
        <fullName evidence="9">MFS transporter</fullName>
    </submittedName>
</protein>
<dbReference type="InterPro" id="IPR036259">
    <property type="entry name" value="MFS_trans_sf"/>
</dbReference>
<dbReference type="GO" id="GO:0005886">
    <property type="term" value="C:plasma membrane"/>
    <property type="evidence" value="ECO:0007669"/>
    <property type="project" value="UniProtKB-SubCell"/>
</dbReference>
<dbReference type="RefSeq" id="WP_316413361.1">
    <property type="nucleotide sequence ID" value="NZ_AP027080.1"/>
</dbReference>
<dbReference type="InterPro" id="IPR020846">
    <property type="entry name" value="MFS_dom"/>
</dbReference>
<name>A0AA48KA61_9BACT</name>
<evidence type="ECO:0000313" key="10">
    <source>
        <dbReference type="Proteomes" id="UP001238179"/>
    </source>
</evidence>
<keyword evidence="6 7" id="KW-0472">Membrane</keyword>
<keyword evidence="3" id="KW-1003">Cell membrane</keyword>
<evidence type="ECO:0000256" key="2">
    <source>
        <dbReference type="ARBA" id="ARBA00022448"/>
    </source>
</evidence>
<proteinExistence type="predicted"/>
<dbReference type="GO" id="GO:0022857">
    <property type="term" value="F:transmembrane transporter activity"/>
    <property type="evidence" value="ECO:0007669"/>
    <property type="project" value="InterPro"/>
</dbReference>
<feature type="transmembrane region" description="Helical" evidence="7">
    <location>
        <begin position="165"/>
        <end position="182"/>
    </location>
</feature>
<keyword evidence="10" id="KW-1185">Reference proteome</keyword>
<feature type="transmembrane region" description="Helical" evidence="7">
    <location>
        <begin position="91"/>
        <end position="117"/>
    </location>
</feature>
<evidence type="ECO:0000256" key="7">
    <source>
        <dbReference type="SAM" id="Phobius"/>
    </source>
</evidence>
<reference evidence="10" key="1">
    <citation type="journal article" date="2023" name="Int. J. Syst. Evol. Microbiol.">
        <title>Mesoterricola silvestris gen. nov., sp. nov., Mesoterricola sediminis sp. nov., Geothrix oryzae sp. nov., Geothrix edaphica sp. nov., Geothrix rubra sp. nov., and Geothrix limicola sp. nov., six novel members of Acidobacteriota isolated from soils.</title>
        <authorList>
            <person name="Itoh H."/>
            <person name="Sugisawa Y."/>
            <person name="Mise K."/>
            <person name="Xu Z."/>
            <person name="Kuniyasu M."/>
            <person name="Ushijima N."/>
            <person name="Kawano K."/>
            <person name="Kobayashi E."/>
            <person name="Shiratori Y."/>
            <person name="Masuda Y."/>
            <person name="Senoo K."/>
        </authorList>
    </citation>
    <scope>NUCLEOTIDE SEQUENCE [LARGE SCALE GENOMIC DNA]</scope>
    <source>
        <strain evidence="10">W79</strain>
    </source>
</reference>
<feature type="transmembrane region" description="Helical" evidence="7">
    <location>
        <begin position="138"/>
        <end position="159"/>
    </location>
</feature>
<dbReference type="SUPFAM" id="SSF103473">
    <property type="entry name" value="MFS general substrate transporter"/>
    <property type="match status" value="1"/>
</dbReference>
<feature type="transmembrane region" description="Helical" evidence="7">
    <location>
        <begin position="275"/>
        <end position="292"/>
    </location>
</feature>
<evidence type="ECO:0000256" key="6">
    <source>
        <dbReference type="ARBA" id="ARBA00023136"/>
    </source>
</evidence>
<feature type="transmembrane region" description="Helical" evidence="7">
    <location>
        <begin position="243"/>
        <end position="263"/>
    </location>
</feature>
<sequence length="404" mass="43759">MTQEEAFHIPRTVRVLLLSVFTMNTCSFMAIPLLALYLQNRLRIPGWQIATILSVNLICGRVFPILGGLIADRTSYGSSMVAGMAFRVLGFTGFAFSTHFFWLVACAALVGLGGAIYDPAVSAIFSIQPEELRRKLFTYFNQALNAGAILGPAVGGLLWRAGRSAPFLLAASVVAILAIMIGREGDLRLRREGGPSMAANLRTVLSDREFIYFLVGMSLFFMVFAQLYYSFPIEFFRRGHSESMAASIFVLNGTIGLTAMFVLRGVMERHAPLALVRWGALLVAAGMAMVPLGASLPWMLFCVALFSLGETLVLPASDMHIAETAWVHAKGTYFGAFEISMAMGGTLGNFAGTALMANSSRTYLPWSVYAGLGLLLAVVLSWLIHRQRAGKACVGRPGLSPLES</sequence>
<dbReference type="AlphaFoldDB" id="A0AA48KA61"/>
<evidence type="ECO:0000256" key="3">
    <source>
        <dbReference type="ARBA" id="ARBA00022475"/>
    </source>
</evidence>
<dbReference type="PROSITE" id="PS50850">
    <property type="entry name" value="MFS"/>
    <property type="match status" value="1"/>
</dbReference>
<dbReference type="PANTHER" id="PTHR23517:SF2">
    <property type="entry name" value="MULTIDRUG RESISTANCE PROTEIN MDTH"/>
    <property type="match status" value="1"/>
</dbReference>
<keyword evidence="4 7" id="KW-0812">Transmembrane</keyword>
<dbReference type="EMBL" id="AP027080">
    <property type="protein sequence ID" value="BDU74689.1"/>
    <property type="molecule type" value="Genomic_DNA"/>
</dbReference>
<feature type="transmembrane region" description="Helical" evidence="7">
    <location>
        <begin position="50"/>
        <end position="71"/>
    </location>
</feature>
<feature type="domain" description="Major facilitator superfamily (MFS) profile" evidence="8">
    <location>
        <begin position="12"/>
        <end position="388"/>
    </location>
</feature>
<feature type="transmembrane region" description="Helical" evidence="7">
    <location>
        <begin position="363"/>
        <end position="384"/>
    </location>
</feature>
<feature type="transmembrane region" description="Helical" evidence="7">
    <location>
        <begin position="15"/>
        <end position="38"/>
    </location>
</feature>
<gene>
    <name evidence="9" type="ORF">METEAL_38630</name>
</gene>
<keyword evidence="5 7" id="KW-1133">Transmembrane helix</keyword>
<comment type="subcellular location">
    <subcellularLocation>
        <location evidence="1">Cell membrane</location>
        <topology evidence="1">Multi-pass membrane protein</topology>
    </subcellularLocation>
</comment>
<evidence type="ECO:0000259" key="8">
    <source>
        <dbReference type="PROSITE" id="PS50850"/>
    </source>
</evidence>
<accession>A0AA48KA61</accession>
<evidence type="ECO:0000256" key="5">
    <source>
        <dbReference type="ARBA" id="ARBA00022989"/>
    </source>
</evidence>
<evidence type="ECO:0000256" key="1">
    <source>
        <dbReference type="ARBA" id="ARBA00004651"/>
    </source>
</evidence>
<dbReference type="Proteomes" id="UP001238179">
    <property type="component" value="Chromosome"/>
</dbReference>
<evidence type="ECO:0000313" key="9">
    <source>
        <dbReference type="EMBL" id="BDU74689.1"/>
    </source>
</evidence>
<dbReference type="PANTHER" id="PTHR23517">
    <property type="entry name" value="RESISTANCE PROTEIN MDTM, PUTATIVE-RELATED-RELATED"/>
    <property type="match status" value="1"/>
</dbReference>
<evidence type="ECO:0000256" key="4">
    <source>
        <dbReference type="ARBA" id="ARBA00022692"/>
    </source>
</evidence>
<dbReference type="InterPro" id="IPR050171">
    <property type="entry name" value="MFS_Transporters"/>
</dbReference>
<dbReference type="Pfam" id="PF07690">
    <property type="entry name" value="MFS_1"/>
    <property type="match status" value="1"/>
</dbReference>
<dbReference type="Gene3D" id="1.20.1250.20">
    <property type="entry name" value="MFS general substrate transporter like domains"/>
    <property type="match status" value="1"/>
</dbReference>
<organism evidence="9 10">
    <name type="scientific">Mesoterricola silvestris</name>
    <dbReference type="NCBI Taxonomy" id="2927979"/>
    <lineage>
        <taxon>Bacteria</taxon>
        <taxon>Pseudomonadati</taxon>
        <taxon>Acidobacteriota</taxon>
        <taxon>Holophagae</taxon>
        <taxon>Holophagales</taxon>
        <taxon>Holophagaceae</taxon>
        <taxon>Mesoterricola</taxon>
    </lineage>
</organism>
<feature type="transmembrane region" description="Helical" evidence="7">
    <location>
        <begin position="210"/>
        <end position="231"/>
    </location>
</feature>